<dbReference type="GO" id="GO:0016491">
    <property type="term" value="F:oxidoreductase activity"/>
    <property type="evidence" value="ECO:0007669"/>
    <property type="project" value="UniProtKB-KW"/>
</dbReference>
<evidence type="ECO:0000256" key="3">
    <source>
        <dbReference type="ARBA" id="ARBA00023002"/>
    </source>
</evidence>
<dbReference type="GeneID" id="93569476"/>
<dbReference type="RefSeq" id="XP_067483916.1">
    <property type="nucleotide sequence ID" value="XM_067616988.1"/>
</dbReference>
<gene>
    <name evidence="4" type="ORF">ASPBRDRAFT_116535</name>
</gene>
<protein>
    <recommendedName>
        <fullName evidence="6">Short-chain dehydrogenase</fullName>
    </recommendedName>
</protein>
<keyword evidence="3" id="KW-0560">Oxidoreductase</keyword>
<keyword evidence="2" id="KW-0521">NADP</keyword>
<dbReference type="InterPro" id="IPR002347">
    <property type="entry name" value="SDR_fam"/>
</dbReference>
<evidence type="ECO:0000256" key="2">
    <source>
        <dbReference type="ARBA" id="ARBA00022857"/>
    </source>
</evidence>
<dbReference type="EMBL" id="KV878680">
    <property type="protein sequence ID" value="OJJ76669.1"/>
    <property type="molecule type" value="Genomic_DNA"/>
</dbReference>
<dbReference type="Gene3D" id="3.40.50.720">
    <property type="entry name" value="NAD(P)-binding Rossmann-like Domain"/>
    <property type="match status" value="1"/>
</dbReference>
<evidence type="ECO:0000313" key="5">
    <source>
        <dbReference type="Proteomes" id="UP000184499"/>
    </source>
</evidence>
<dbReference type="SUPFAM" id="SSF51735">
    <property type="entry name" value="NAD(P)-binding Rossmann-fold domains"/>
    <property type="match status" value="1"/>
</dbReference>
<accession>A0A1L9UYN5</accession>
<dbReference type="PRINTS" id="PR00081">
    <property type="entry name" value="GDHRDH"/>
</dbReference>
<comment type="similarity">
    <text evidence="1">Belongs to the short-chain dehydrogenases/reductases (SDR) family.</text>
</comment>
<sequence length="331" mass="36050">MASTYAAVHQSTKGPGDARPTALQIIKDQDLEGKLSDKVILITGCSSGLGIETARALYTTGATLYLTVRDVKKAVTNLGDIASSPRIHLLHLDLNSVASVRTCAEEFKSKSKTLNILIENAGVMACPEGRTADGFEIQFGSNHLAHFLLFYLLKSTLLASSSPDFSSRVIILSSAAHRMSSVNFNNISLEGEYEPWKAYGQSKTAAIWTANEIERRYGSQGLHAFSLHPGGIQTDLVRHVPDEQKAAWGDDEELSNYWKSPEQGAATTVWGAVAKELEGQGGKYLDNCQIAHLYDPMSGPWGPGYATWAFDTDGQKKLWVESLKLLGLKDE</sequence>
<keyword evidence="5" id="KW-1185">Reference proteome</keyword>
<evidence type="ECO:0000313" key="4">
    <source>
        <dbReference type="EMBL" id="OJJ76669.1"/>
    </source>
</evidence>
<dbReference type="Proteomes" id="UP000184499">
    <property type="component" value="Unassembled WGS sequence"/>
</dbReference>
<reference evidence="5" key="1">
    <citation type="journal article" date="2017" name="Genome Biol.">
        <title>Comparative genomics reveals high biological diversity and specific adaptations in the industrially and medically important fungal genus Aspergillus.</title>
        <authorList>
            <person name="de Vries R.P."/>
            <person name="Riley R."/>
            <person name="Wiebenga A."/>
            <person name="Aguilar-Osorio G."/>
            <person name="Amillis S."/>
            <person name="Uchima C.A."/>
            <person name="Anderluh G."/>
            <person name="Asadollahi M."/>
            <person name="Askin M."/>
            <person name="Barry K."/>
            <person name="Battaglia E."/>
            <person name="Bayram O."/>
            <person name="Benocci T."/>
            <person name="Braus-Stromeyer S.A."/>
            <person name="Caldana C."/>
            <person name="Canovas D."/>
            <person name="Cerqueira G.C."/>
            <person name="Chen F."/>
            <person name="Chen W."/>
            <person name="Choi C."/>
            <person name="Clum A."/>
            <person name="Dos Santos R.A."/>
            <person name="Damasio A.R."/>
            <person name="Diallinas G."/>
            <person name="Emri T."/>
            <person name="Fekete E."/>
            <person name="Flipphi M."/>
            <person name="Freyberg S."/>
            <person name="Gallo A."/>
            <person name="Gournas C."/>
            <person name="Habgood R."/>
            <person name="Hainaut M."/>
            <person name="Harispe M.L."/>
            <person name="Henrissat B."/>
            <person name="Hilden K.S."/>
            <person name="Hope R."/>
            <person name="Hossain A."/>
            <person name="Karabika E."/>
            <person name="Karaffa L."/>
            <person name="Karanyi Z."/>
            <person name="Krasevec N."/>
            <person name="Kuo A."/>
            <person name="Kusch H."/>
            <person name="LaButti K."/>
            <person name="Lagendijk E.L."/>
            <person name="Lapidus A."/>
            <person name="Levasseur A."/>
            <person name="Lindquist E."/>
            <person name="Lipzen A."/>
            <person name="Logrieco A.F."/>
            <person name="MacCabe A."/>
            <person name="Maekelae M.R."/>
            <person name="Malavazi I."/>
            <person name="Melin P."/>
            <person name="Meyer V."/>
            <person name="Mielnichuk N."/>
            <person name="Miskei M."/>
            <person name="Molnar A.P."/>
            <person name="Mule G."/>
            <person name="Ngan C.Y."/>
            <person name="Orejas M."/>
            <person name="Orosz E."/>
            <person name="Ouedraogo J.P."/>
            <person name="Overkamp K.M."/>
            <person name="Park H.-S."/>
            <person name="Perrone G."/>
            <person name="Piumi F."/>
            <person name="Punt P.J."/>
            <person name="Ram A.F."/>
            <person name="Ramon A."/>
            <person name="Rauscher S."/>
            <person name="Record E."/>
            <person name="Riano-Pachon D.M."/>
            <person name="Robert V."/>
            <person name="Roehrig J."/>
            <person name="Ruller R."/>
            <person name="Salamov A."/>
            <person name="Salih N.S."/>
            <person name="Samson R.A."/>
            <person name="Sandor E."/>
            <person name="Sanguinetti M."/>
            <person name="Schuetze T."/>
            <person name="Sepcic K."/>
            <person name="Shelest E."/>
            <person name="Sherlock G."/>
            <person name="Sophianopoulou V."/>
            <person name="Squina F.M."/>
            <person name="Sun H."/>
            <person name="Susca A."/>
            <person name="Todd R.B."/>
            <person name="Tsang A."/>
            <person name="Unkles S.E."/>
            <person name="van de Wiele N."/>
            <person name="van Rossen-Uffink D."/>
            <person name="Oliveira J.V."/>
            <person name="Vesth T.C."/>
            <person name="Visser J."/>
            <person name="Yu J.-H."/>
            <person name="Zhou M."/>
            <person name="Andersen M.R."/>
            <person name="Archer D.B."/>
            <person name="Baker S.E."/>
            <person name="Benoit I."/>
            <person name="Brakhage A.A."/>
            <person name="Braus G.H."/>
            <person name="Fischer R."/>
            <person name="Frisvad J.C."/>
            <person name="Goldman G.H."/>
            <person name="Houbraken J."/>
            <person name="Oakley B."/>
            <person name="Pocsi I."/>
            <person name="Scazzocchio C."/>
            <person name="Seiboth B."/>
            <person name="vanKuyk P.A."/>
            <person name="Wortman J."/>
            <person name="Dyer P.S."/>
            <person name="Grigoriev I.V."/>
        </authorList>
    </citation>
    <scope>NUCLEOTIDE SEQUENCE [LARGE SCALE GENOMIC DNA]</scope>
    <source>
        <strain evidence="5">CBS 101740 / IMI 381727 / IBT 21946</strain>
    </source>
</reference>
<dbReference type="PANTHER" id="PTHR24320">
    <property type="entry name" value="RETINOL DEHYDROGENASE"/>
    <property type="match status" value="1"/>
</dbReference>
<dbReference type="InterPro" id="IPR036291">
    <property type="entry name" value="NAD(P)-bd_dom_sf"/>
</dbReference>
<dbReference type="Pfam" id="PF00106">
    <property type="entry name" value="adh_short"/>
    <property type="match status" value="1"/>
</dbReference>
<dbReference type="STRING" id="767769.A0A1L9UYN5"/>
<dbReference type="OMA" id="SGANCHP"/>
<dbReference type="OrthoDB" id="191139at2759"/>
<name>A0A1L9UYN5_ASPBC</name>
<dbReference type="PANTHER" id="PTHR24320:SF272">
    <property type="entry name" value="NAD(P)-BINDING ROSSMANN-FOLD SUPERFAMILY PROTEIN"/>
    <property type="match status" value="1"/>
</dbReference>
<proteinExistence type="inferred from homology"/>
<dbReference type="AlphaFoldDB" id="A0A1L9UYN5"/>
<evidence type="ECO:0008006" key="6">
    <source>
        <dbReference type="Google" id="ProtNLM"/>
    </source>
</evidence>
<evidence type="ECO:0000256" key="1">
    <source>
        <dbReference type="ARBA" id="ARBA00006484"/>
    </source>
</evidence>
<organism evidence="4 5">
    <name type="scientific">Aspergillus brasiliensis (strain CBS 101740 / IMI 381727 / IBT 21946)</name>
    <dbReference type="NCBI Taxonomy" id="767769"/>
    <lineage>
        <taxon>Eukaryota</taxon>
        <taxon>Fungi</taxon>
        <taxon>Dikarya</taxon>
        <taxon>Ascomycota</taxon>
        <taxon>Pezizomycotina</taxon>
        <taxon>Eurotiomycetes</taxon>
        <taxon>Eurotiomycetidae</taxon>
        <taxon>Eurotiales</taxon>
        <taxon>Aspergillaceae</taxon>
        <taxon>Aspergillus</taxon>
        <taxon>Aspergillus subgen. Circumdati</taxon>
    </lineage>
</organism>
<dbReference type="VEuPathDB" id="FungiDB:ASPBRDRAFT_116535"/>